<keyword evidence="5" id="KW-1185">Reference proteome</keyword>
<name>A0A3G9IUJ2_9ACTN</name>
<keyword evidence="1" id="KW-0808">Transferase</keyword>
<dbReference type="SUPFAM" id="SSF52096">
    <property type="entry name" value="ClpP/crotonase"/>
    <property type="match status" value="2"/>
</dbReference>
<dbReference type="InterPro" id="IPR000438">
    <property type="entry name" value="Acetyl_CoA_COase_Trfase_b_su"/>
</dbReference>
<dbReference type="EMBL" id="AP019307">
    <property type="protein sequence ID" value="BBH17311.1"/>
    <property type="molecule type" value="Genomic_DNA"/>
</dbReference>
<dbReference type="AlphaFoldDB" id="A0A3G9IUJ2"/>
<dbReference type="OrthoDB" id="9772975at2"/>
<reference evidence="4 5" key="1">
    <citation type="submission" date="2018-11" db="EMBL/GenBank/DDBJ databases">
        <title>Complete genome sequence of Nocardioides baekrokdamisoli strain KCTC 39748.</title>
        <authorList>
            <person name="Kang S.W."/>
            <person name="Lee K.C."/>
            <person name="Kim K.K."/>
            <person name="Kim J.S."/>
            <person name="Kim D.S."/>
            <person name="Ko S.H."/>
            <person name="Yang S.H."/>
            <person name="Shin Y.K."/>
            <person name="Lee J.S."/>
        </authorList>
    </citation>
    <scope>NUCLEOTIDE SEQUENCE [LARGE SCALE GENOMIC DNA]</scope>
    <source>
        <strain evidence="4 5">KCTC 39748</strain>
    </source>
</reference>
<dbReference type="InterPro" id="IPR011763">
    <property type="entry name" value="COA_CT_C"/>
</dbReference>
<dbReference type="GO" id="GO:0003989">
    <property type="term" value="F:acetyl-CoA carboxylase activity"/>
    <property type="evidence" value="ECO:0007669"/>
    <property type="project" value="InterPro"/>
</dbReference>
<dbReference type="PRINTS" id="PR01070">
    <property type="entry name" value="ACCCTRFRASEB"/>
</dbReference>
<dbReference type="GO" id="GO:2001295">
    <property type="term" value="P:malonyl-CoA biosynthetic process"/>
    <property type="evidence" value="ECO:0007669"/>
    <property type="project" value="TreeGrafter"/>
</dbReference>
<evidence type="ECO:0000256" key="1">
    <source>
        <dbReference type="ARBA" id="ARBA00022679"/>
    </source>
</evidence>
<evidence type="ECO:0000313" key="4">
    <source>
        <dbReference type="EMBL" id="BBH17311.1"/>
    </source>
</evidence>
<dbReference type="GO" id="GO:0006633">
    <property type="term" value="P:fatty acid biosynthetic process"/>
    <property type="evidence" value="ECO:0007669"/>
    <property type="project" value="InterPro"/>
</dbReference>
<dbReference type="InterPro" id="IPR034733">
    <property type="entry name" value="AcCoA_carboxyl_beta"/>
</dbReference>
<sequence>MPRVTARDLIGQLFDSWESWDVPASYVGLPETYSYELATAAHKAGVDESVLTGEAVLGGIRVAVLVSEFGFLAGSVGRAASERLIAAIERATAEGLPLIGLPCSGGTRMQEGTPAFVQMVRIGAAIAAHRAAHLPYVVWLRNPTTGGVMATWASLGQIVWAEPGALAGFLGPRVYEAIHGEPFPEGVQVAENLAARGVIDEVVPLASLRSRLIEVTSVLAPPAGPRAGELSQVASSTDPDAWDSILTTRSARRPGIRELLTGVPHVPLSGTQAGEADPGILLAVARFGDQPCVVAAQDRAMQARTPFGPAGLRTVRRGIQLASELGVPLVTVIDTRGAALSAEAENGAMAGEIARTLSDLVSATCPTVSVMLGEGNGGGALAILPADRIIATEAGWLSPLPPEGASAIVHRDIAHADQMARAQKVRVQDLPIDVFVPEGERLTQRVRAAIGAAVAGLVAGTAQSRADRFA</sequence>
<evidence type="ECO:0000313" key="5">
    <source>
        <dbReference type="Proteomes" id="UP000271573"/>
    </source>
</evidence>
<dbReference type="Pfam" id="PF01039">
    <property type="entry name" value="Carboxyl_trans"/>
    <property type="match status" value="1"/>
</dbReference>
<accession>A0A3G9IUJ2</accession>
<dbReference type="Gene3D" id="3.90.226.10">
    <property type="entry name" value="2-enoyl-CoA Hydratase, Chain A, domain 1"/>
    <property type="match status" value="2"/>
</dbReference>
<feature type="domain" description="CoA carboxyltransferase C-terminal" evidence="3">
    <location>
        <begin position="228"/>
        <end position="470"/>
    </location>
</feature>
<evidence type="ECO:0000259" key="3">
    <source>
        <dbReference type="PROSITE" id="PS50989"/>
    </source>
</evidence>
<organism evidence="4 5">
    <name type="scientific">Nocardioides baekrokdamisoli</name>
    <dbReference type="NCBI Taxonomy" id="1804624"/>
    <lineage>
        <taxon>Bacteria</taxon>
        <taxon>Bacillati</taxon>
        <taxon>Actinomycetota</taxon>
        <taxon>Actinomycetes</taxon>
        <taxon>Propionibacteriales</taxon>
        <taxon>Nocardioidaceae</taxon>
        <taxon>Nocardioides</taxon>
    </lineage>
</organism>
<dbReference type="PANTHER" id="PTHR42995">
    <property type="entry name" value="ACETYL-COENZYME A CARBOXYLASE CARBOXYL TRANSFERASE SUBUNIT BETA, CHLOROPLASTIC"/>
    <property type="match status" value="1"/>
</dbReference>
<evidence type="ECO:0000259" key="2">
    <source>
        <dbReference type="PROSITE" id="PS50980"/>
    </source>
</evidence>
<dbReference type="PANTHER" id="PTHR42995:SF5">
    <property type="entry name" value="ACETYL-COENZYME A CARBOXYLASE CARBOXYL TRANSFERASE SUBUNIT BETA, CHLOROPLASTIC"/>
    <property type="match status" value="1"/>
</dbReference>
<dbReference type="Proteomes" id="UP000271573">
    <property type="component" value="Chromosome"/>
</dbReference>
<feature type="domain" description="CoA carboxyltransferase N-terminal" evidence="2">
    <location>
        <begin position="1"/>
        <end position="234"/>
    </location>
</feature>
<dbReference type="GO" id="GO:0009317">
    <property type="term" value="C:acetyl-CoA carboxylase complex"/>
    <property type="evidence" value="ECO:0007669"/>
    <property type="project" value="InterPro"/>
</dbReference>
<proteinExistence type="predicted"/>
<dbReference type="GO" id="GO:0016740">
    <property type="term" value="F:transferase activity"/>
    <property type="evidence" value="ECO:0007669"/>
    <property type="project" value="UniProtKB-KW"/>
</dbReference>
<dbReference type="KEGG" id="nbe:Back2_15980"/>
<gene>
    <name evidence="4" type="primary">accD</name>
    <name evidence="4" type="ORF">Back2_15980</name>
</gene>
<dbReference type="PROSITE" id="PS50980">
    <property type="entry name" value="COA_CT_NTER"/>
    <property type="match status" value="1"/>
</dbReference>
<dbReference type="RefSeq" id="WP_125568375.1">
    <property type="nucleotide sequence ID" value="NZ_AP019307.1"/>
</dbReference>
<dbReference type="InterPro" id="IPR029045">
    <property type="entry name" value="ClpP/crotonase-like_dom_sf"/>
</dbReference>
<dbReference type="PROSITE" id="PS50989">
    <property type="entry name" value="COA_CT_CTER"/>
    <property type="match status" value="1"/>
</dbReference>
<dbReference type="InterPro" id="IPR011762">
    <property type="entry name" value="COA_CT_N"/>
</dbReference>
<protein>
    <submittedName>
        <fullName evidence="4">Acetyl-CoA carboxylase</fullName>
    </submittedName>
</protein>